<evidence type="ECO:0000313" key="7">
    <source>
        <dbReference type="EMBL" id="CAG9860071.1"/>
    </source>
</evidence>
<dbReference type="PANTHER" id="PTHR11662">
    <property type="entry name" value="SOLUTE CARRIER FAMILY 17"/>
    <property type="match status" value="1"/>
</dbReference>
<dbReference type="InterPro" id="IPR050382">
    <property type="entry name" value="MFS_Na/Anion_cotransporter"/>
</dbReference>
<dbReference type="EMBL" id="OU900096">
    <property type="protein sequence ID" value="CAG9860071.1"/>
    <property type="molecule type" value="Genomic_DNA"/>
</dbReference>
<sequence length="485" mass="53679">MMEKSFTKEYVFLYNVENNFCRSKSTYDRKDTRTWLNRTFAAIGTRHVQVLFMFALLTIGIGMRVQFSVALVAMTDRTSSKNPDVPVYDWNNKGVLLSSFFWGYAILQIVAALMARVHGSKVLLIASMATNAVICCSIPTVAKLMGSYGVMACRAIMGLAQGFFYPSIYGVLTNWVPSSERAHLGSSALAGVPFGIITGMSITGFISASWGGWPCSFYFYGMLGFLWIIGYYVAGASSPALHPKITEKEKTFIENDASRNETKAKVPWTAIMTSPAFWAIFFSYIGQSWGYQTLLSELPVYMNKVMKFNIETNGILSATPYLIMFIIIIFTGYFSDYLINNEYLTVKQSRCIFNSLATFGPAIGLVALSFMPETAVIPCVIMLIIAVGTQGASSSGFEINSMDISPNFAEILIAFSNAASEVFSNLGPLAVQFVVTDETNKAQWRIIFLAAAASYVLTSTIFIIFMRADVQPWNNTDKENDENKA</sequence>
<evidence type="ECO:0000256" key="5">
    <source>
        <dbReference type="SAM" id="Phobius"/>
    </source>
</evidence>
<feature type="domain" description="Major facilitator superfamily (MFS) profile" evidence="6">
    <location>
        <begin position="48"/>
        <end position="471"/>
    </location>
</feature>
<dbReference type="PANTHER" id="PTHR11662:SF280">
    <property type="entry name" value="FI21844P1-RELATED"/>
    <property type="match status" value="1"/>
</dbReference>
<dbReference type="FunFam" id="1.20.1250.20:FF:000532">
    <property type="entry name" value="SLC (SoLute Carrier) homolog"/>
    <property type="match status" value="1"/>
</dbReference>
<feature type="transmembrane region" description="Helical" evidence="5">
    <location>
        <begin position="122"/>
        <end position="142"/>
    </location>
</feature>
<dbReference type="OrthoDB" id="2985014at2759"/>
<feature type="transmembrane region" description="Helical" evidence="5">
    <location>
        <begin position="94"/>
        <end position="115"/>
    </location>
</feature>
<feature type="transmembrane region" description="Helical" evidence="5">
    <location>
        <begin position="148"/>
        <end position="172"/>
    </location>
</feature>
<dbReference type="SUPFAM" id="SSF103473">
    <property type="entry name" value="MFS general substrate transporter"/>
    <property type="match status" value="1"/>
</dbReference>
<dbReference type="Proteomes" id="UP001153712">
    <property type="component" value="Chromosome 3"/>
</dbReference>
<accession>A0A9N9XMQ1</accession>
<feature type="transmembrane region" description="Helical" evidence="5">
    <location>
        <begin position="266"/>
        <end position="285"/>
    </location>
</feature>
<dbReference type="PROSITE" id="PS50850">
    <property type="entry name" value="MFS"/>
    <property type="match status" value="1"/>
</dbReference>
<dbReference type="AlphaFoldDB" id="A0A9N9XMQ1"/>
<feature type="transmembrane region" description="Helical" evidence="5">
    <location>
        <begin position="50"/>
        <end position="74"/>
    </location>
</feature>
<evidence type="ECO:0000256" key="2">
    <source>
        <dbReference type="ARBA" id="ARBA00022692"/>
    </source>
</evidence>
<comment type="subcellular location">
    <subcellularLocation>
        <location evidence="1">Membrane</location>
        <topology evidence="1">Multi-pass membrane protein</topology>
    </subcellularLocation>
</comment>
<name>A0A9N9XMQ1_PHYSR</name>
<evidence type="ECO:0000256" key="4">
    <source>
        <dbReference type="ARBA" id="ARBA00023136"/>
    </source>
</evidence>
<evidence type="ECO:0000259" key="6">
    <source>
        <dbReference type="PROSITE" id="PS50850"/>
    </source>
</evidence>
<feature type="transmembrane region" description="Helical" evidence="5">
    <location>
        <begin position="217"/>
        <end position="234"/>
    </location>
</feature>
<keyword evidence="3 5" id="KW-1133">Transmembrane helix</keyword>
<dbReference type="GO" id="GO:0006820">
    <property type="term" value="P:monoatomic anion transport"/>
    <property type="evidence" value="ECO:0007669"/>
    <property type="project" value="TreeGrafter"/>
</dbReference>
<keyword evidence="2 5" id="KW-0812">Transmembrane</keyword>
<proteinExistence type="predicted"/>
<dbReference type="InterPro" id="IPR020846">
    <property type="entry name" value="MFS_dom"/>
</dbReference>
<feature type="transmembrane region" description="Helical" evidence="5">
    <location>
        <begin position="321"/>
        <end position="339"/>
    </location>
</feature>
<evidence type="ECO:0000256" key="3">
    <source>
        <dbReference type="ARBA" id="ARBA00022989"/>
    </source>
</evidence>
<feature type="transmembrane region" description="Helical" evidence="5">
    <location>
        <begin position="446"/>
        <end position="466"/>
    </location>
</feature>
<reference evidence="7" key="1">
    <citation type="submission" date="2022-01" db="EMBL/GenBank/DDBJ databases">
        <authorList>
            <person name="King R."/>
        </authorList>
    </citation>
    <scope>NUCLEOTIDE SEQUENCE</scope>
</reference>
<dbReference type="Pfam" id="PF07690">
    <property type="entry name" value="MFS_1"/>
    <property type="match status" value="1"/>
</dbReference>
<keyword evidence="4 5" id="KW-0472">Membrane</keyword>
<dbReference type="InterPro" id="IPR011701">
    <property type="entry name" value="MFS"/>
</dbReference>
<dbReference type="GO" id="GO:0022857">
    <property type="term" value="F:transmembrane transporter activity"/>
    <property type="evidence" value="ECO:0007669"/>
    <property type="project" value="InterPro"/>
</dbReference>
<gene>
    <name evidence="7" type="ORF">PHYEVI_LOCUS6428</name>
</gene>
<organism evidence="7 8">
    <name type="scientific">Phyllotreta striolata</name>
    <name type="common">Striped flea beetle</name>
    <name type="synonym">Crioceris striolata</name>
    <dbReference type="NCBI Taxonomy" id="444603"/>
    <lineage>
        <taxon>Eukaryota</taxon>
        <taxon>Metazoa</taxon>
        <taxon>Ecdysozoa</taxon>
        <taxon>Arthropoda</taxon>
        <taxon>Hexapoda</taxon>
        <taxon>Insecta</taxon>
        <taxon>Pterygota</taxon>
        <taxon>Neoptera</taxon>
        <taxon>Endopterygota</taxon>
        <taxon>Coleoptera</taxon>
        <taxon>Polyphaga</taxon>
        <taxon>Cucujiformia</taxon>
        <taxon>Chrysomeloidea</taxon>
        <taxon>Chrysomelidae</taxon>
        <taxon>Galerucinae</taxon>
        <taxon>Alticini</taxon>
        <taxon>Phyllotreta</taxon>
    </lineage>
</organism>
<dbReference type="GO" id="GO:0016020">
    <property type="term" value="C:membrane"/>
    <property type="evidence" value="ECO:0007669"/>
    <property type="project" value="UniProtKB-SubCell"/>
</dbReference>
<feature type="transmembrane region" description="Helical" evidence="5">
    <location>
        <begin position="184"/>
        <end position="211"/>
    </location>
</feature>
<evidence type="ECO:0000256" key="1">
    <source>
        <dbReference type="ARBA" id="ARBA00004141"/>
    </source>
</evidence>
<keyword evidence="8" id="KW-1185">Reference proteome</keyword>
<evidence type="ECO:0000313" key="8">
    <source>
        <dbReference type="Proteomes" id="UP001153712"/>
    </source>
</evidence>
<dbReference type="InterPro" id="IPR036259">
    <property type="entry name" value="MFS_trans_sf"/>
</dbReference>
<protein>
    <recommendedName>
        <fullName evidence="6">Major facilitator superfamily (MFS) profile domain-containing protein</fullName>
    </recommendedName>
</protein>
<dbReference type="Gene3D" id="1.20.1250.20">
    <property type="entry name" value="MFS general substrate transporter like domains"/>
    <property type="match status" value="2"/>
</dbReference>